<dbReference type="PANTHER" id="PTHR12213">
    <property type="entry name" value="CORRINOID ADENOSYLTRANSFERASE"/>
    <property type="match status" value="1"/>
</dbReference>
<keyword evidence="17" id="KW-1185">Reference proteome</keyword>
<dbReference type="EC" id="2.5.1.17" evidence="3"/>
<dbReference type="Pfam" id="PF03928">
    <property type="entry name" value="HbpS-like"/>
    <property type="match status" value="1"/>
</dbReference>
<evidence type="ECO:0000313" key="16">
    <source>
        <dbReference type="EMBL" id="MBC3803896.1"/>
    </source>
</evidence>
<comment type="similarity">
    <text evidence="2">Belongs to the Cob(I)alamin adenosyltransferase family.</text>
</comment>
<gene>
    <name evidence="16" type="ORF">GH808_05530</name>
</gene>
<dbReference type="Pfam" id="PF01923">
    <property type="entry name" value="Cob_adeno_trans"/>
    <property type="match status" value="1"/>
</dbReference>
<evidence type="ECO:0000256" key="7">
    <source>
        <dbReference type="ARBA" id="ARBA00022741"/>
    </source>
</evidence>
<dbReference type="InterPro" id="IPR016030">
    <property type="entry name" value="CblAdoTrfase-like"/>
</dbReference>
<name>A0ABR6WUK0_9FIRM</name>
<evidence type="ECO:0000256" key="12">
    <source>
        <dbReference type="ARBA" id="ARBA00048555"/>
    </source>
</evidence>
<dbReference type="PIRSF" id="PIRSF036411">
    <property type="entry name" value="ATR_PduO"/>
    <property type="match status" value="1"/>
</dbReference>
<keyword evidence="6 16" id="KW-0808">Transferase</keyword>
<evidence type="ECO:0000256" key="10">
    <source>
        <dbReference type="ARBA" id="ARBA00033334"/>
    </source>
</evidence>
<dbReference type="InterPro" id="IPR036451">
    <property type="entry name" value="CblAdoTrfase-like_sf"/>
</dbReference>
<dbReference type="Proteomes" id="UP000603234">
    <property type="component" value="Unassembled WGS sequence"/>
</dbReference>
<dbReference type="RefSeq" id="WP_186841783.1">
    <property type="nucleotide sequence ID" value="NZ_WJBC01000005.1"/>
</dbReference>
<dbReference type="InterPro" id="IPR009221">
    <property type="entry name" value="PduO"/>
</dbReference>
<dbReference type="InterPro" id="IPR005624">
    <property type="entry name" value="PduO/GlcC-like"/>
</dbReference>
<evidence type="ECO:0000256" key="14">
    <source>
        <dbReference type="SAM" id="MobiDB-lite"/>
    </source>
</evidence>
<proteinExistence type="inferred from homology"/>
<dbReference type="SUPFAM" id="SSF143744">
    <property type="entry name" value="GlcG-like"/>
    <property type="match status" value="1"/>
</dbReference>
<evidence type="ECO:0000313" key="17">
    <source>
        <dbReference type="Proteomes" id="UP000603234"/>
    </source>
</evidence>
<evidence type="ECO:0000256" key="11">
    <source>
        <dbReference type="ARBA" id="ARBA00033354"/>
    </source>
</evidence>
<comment type="caution">
    <text evidence="16">The sequence shown here is derived from an EMBL/GenBank/DDBJ whole genome shotgun (WGS) entry which is preliminary data.</text>
</comment>
<evidence type="ECO:0000259" key="15">
    <source>
        <dbReference type="Pfam" id="PF01923"/>
    </source>
</evidence>
<feature type="region of interest" description="Disordered" evidence="14">
    <location>
        <begin position="1"/>
        <end position="22"/>
    </location>
</feature>
<protein>
    <recommendedName>
        <fullName evidence="4">Corrinoid adenosyltransferase</fullName>
        <ecNumber evidence="3">2.5.1.17</ecNumber>
    </recommendedName>
    <alternativeName>
        <fullName evidence="9">Cob(II)alamin adenosyltransferase</fullName>
    </alternativeName>
    <alternativeName>
        <fullName evidence="11">Cob(II)yrinic acid a,c-diamide adenosyltransferase</fullName>
    </alternativeName>
    <alternativeName>
        <fullName evidence="10">Cobinamide/cobalamin adenosyltransferase</fullName>
    </alternativeName>
</protein>
<evidence type="ECO:0000256" key="3">
    <source>
        <dbReference type="ARBA" id="ARBA00012454"/>
    </source>
</evidence>
<dbReference type="Gene3D" id="3.30.450.150">
    <property type="entry name" value="Haem-degrading domain"/>
    <property type="match status" value="1"/>
</dbReference>
<evidence type="ECO:0000256" key="1">
    <source>
        <dbReference type="ARBA" id="ARBA00005121"/>
    </source>
</evidence>
<comment type="catalytic activity">
    <reaction evidence="12">
        <text>2 cob(II)yrinate a,c diamide + reduced [electron-transfer flavoprotein] + 2 ATP = 2 adenosylcob(III)yrinate a,c-diamide + 2 triphosphate + oxidized [electron-transfer flavoprotein] + 3 H(+)</text>
        <dbReference type="Rhea" id="RHEA:11528"/>
        <dbReference type="Rhea" id="RHEA-COMP:10685"/>
        <dbReference type="Rhea" id="RHEA-COMP:10686"/>
        <dbReference type="ChEBI" id="CHEBI:15378"/>
        <dbReference type="ChEBI" id="CHEBI:18036"/>
        <dbReference type="ChEBI" id="CHEBI:30616"/>
        <dbReference type="ChEBI" id="CHEBI:57692"/>
        <dbReference type="ChEBI" id="CHEBI:58307"/>
        <dbReference type="ChEBI" id="CHEBI:58503"/>
        <dbReference type="ChEBI" id="CHEBI:58537"/>
        <dbReference type="EC" id="2.5.1.17"/>
    </reaction>
</comment>
<sequence length="338" mass="36969">MPNVYTRGGDKGETGLFGSSRTPKDDIRVDAYGTMDEANSAIGLAYSLCEDEEIREILNYLQKRIFALGAELASDEKGKTMLTDKIAQDDVDYMEGVLDHYLAIIGPQRDFVIPGSNPSSAALHVARTVVRRGERLIVTYNRESEGSRPELVKFVNRLSDTLFVLARTEEFNGMIKEVVNRVKQKIEAFAKKAEADVEVDTECQKDDYSLLTLAKKMAAAARVKAEEINVPIVFSVVDTGGNLAYFERMEDALLASTDISVNKAYTANALKIPTDKLPGLVKESGSLYGIQWTNNDRMVVFGGGYPLKYNGQIIGAIGVSGGTVDEDMTIAKSALAIL</sequence>
<reference evidence="16 17" key="1">
    <citation type="journal article" date="2020" name="mSystems">
        <title>Defining Genomic and Predicted Metabolic Features of the Acetobacterium Genus.</title>
        <authorList>
            <person name="Ross D.E."/>
            <person name="Marshall C.W."/>
            <person name="Gulliver D."/>
            <person name="May H.D."/>
            <person name="Norman R.S."/>
        </authorList>
    </citation>
    <scope>NUCLEOTIDE SEQUENCE [LARGE SCALE GENOMIC DNA]</scope>
    <source>
        <strain evidence="16 17">DSM 8238</strain>
    </source>
</reference>
<feature type="domain" description="Cobalamin adenosyltransferase-like" evidence="15">
    <location>
        <begin position="4"/>
        <end position="168"/>
    </location>
</feature>
<evidence type="ECO:0000256" key="4">
    <source>
        <dbReference type="ARBA" id="ARBA00020963"/>
    </source>
</evidence>
<evidence type="ECO:0000256" key="6">
    <source>
        <dbReference type="ARBA" id="ARBA00022679"/>
    </source>
</evidence>
<dbReference type="GO" id="GO:0008817">
    <property type="term" value="F:corrinoid adenosyltransferase activity"/>
    <property type="evidence" value="ECO:0007669"/>
    <property type="project" value="UniProtKB-EC"/>
</dbReference>
<dbReference type="EMBL" id="WJBC01000005">
    <property type="protein sequence ID" value="MBC3803896.1"/>
    <property type="molecule type" value="Genomic_DNA"/>
</dbReference>
<evidence type="ECO:0000256" key="5">
    <source>
        <dbReference type="ARBA" id="ARBA00022573"/>
    </source>
</evidence>
<dbReference type="NCBIfam" id="TIGR00636">
    <property type="entry name" value="PduO_Nterm"/>
    <property type="match status" value="1"/>
</dbReference>
<evidence type="ECO:0000256" key="8">
    <source>
        <dbReference type="ARBA" id="ARBA00022840"/>
    </source>
</evidence>
<keyword evidence="5" id="KW-0169">Cobalamin biosynthesis</keyword>
<organism evidence="16 17">
    <name type="scientific">Acetobacterium fimetarium</name>
    <dbReference type="NCBI Taxonomy" id="52691"/>
    <lineage>
        <taxon>Bacteria</taxon>
        <taxon>Bacillati</taxon>
        <taxon>Bacillota</taxon>
        <taxon>Clostridia</taxon>
        <taxon>Eubacteriales</taxon>
        <taxon>Eubacteriaceae</taxon>
        <taxon>Acetobacterium</taxon>
    </lineage>
</organism>
<dbReference type="SUPFAM" id="SSF89028">
    <property type="entry name" value="Cobalamin adenosyltransferase-like"/>
    <property type="match status" value="1"/>
</dbReference>
<evidence type="ECO:0000256" key="9">
    <source>
        <dbReference type="ARBA" id="ARBA00031529"/>
    </source>
</evidence>
<comment type="pathway">
    <text evidence="1">Cofactor biosynthesis; adenosylcobalamin biosynthesis; adenosylcobalamin from cob(II)yrinate a,c-diamide: step 2/7.</text>
</comment>
<keyword evidence="7" id="KW-0547">Nucleotide-binding</keyword>
<dbReference type="InterPro" id="IPR029499">
    <property type="entry name" value="PduO-typ"/>
</dbReference>
<evidence type="ECO:0000256" key="13">
    <source>
        <dbReference type="ARBA" id="ARBA00048692"/>
    </source>
</evidence>
<dbReference type="InterPro" id="IPR038084">
    <property type="entry name" value="PduO/GlcC-like_sf"/>
</dbReference>
<dbReference type="PANTHER" id="PTHR12213:SF0">
    <property type="entry name" value="CORRINOID ADENOSYLTRANSFERASE MMAB"/>
    <property type="match status" value="1"/>
</dbReference>
<comment type="catalytic activity">
    <reaction evidence="13">
        <text>2 cob(II)alamin + reduced [electron-transfer flavoprotein] + 2 ATP = 2 adenosylcob(III)alamin + 2 triphosphate + oxidized [electron-transfer flavoprotein] + 3 H(+)</text>
        <dbReference type="Rhea" id="RHEA:28671"/>
        <dbReference type="Rhea" id="RHEA-COMP:10685"/>
        <dbReference type="Rhea" id="RHEA-COMP:10686"/>
        <dbReference type="ChEBI" id="CHEBI:15378"/>
        <dbReference type="ChEBI" id="CHEBI:16304"/>
        <dbReference type="ChEBI" id="CHEBI:18036"/>
        <dbReference type="ChEBI" id="CHEBI:18408"/>
        <dbReference type="ChEBI" id="CHEBI:30616"/>
        <dbReference type="ChEBI" id="CHEBI:57692"/>
        <dbReference type="ChEBI" id="CHEBI:58307"/>
        <dbReference type="EC" id="2.5.1.17"/>
    </reaction>
</comment>
<keyword evidence="8" id="KW-0067">ATP-binding</keyword>
<dbReference type="Gene3D" id="1.20.1200.10">
    <property type="entry name" value="Cobalamin adenosyltransferase-like"/>
    <property type="match status" value="1"/>
</dbReference>
<accession>A0ABR6WUK0</accession>
<evidence type="ECO:0000256" key="2">
    <source>
        <dbReference type="ARBA" id="ARBA00007487"/>
    </source>
</evidence>